<name>A0AA42SS69_AQUAC</name>
<evidence type="ECO:0000313" key="3">
    <source>
        <dbReference type="EMBL" id="MDH1057030.1"/>
    </source>
</evidence>
<evidence type="ECO:0000256" key="2">
    <source>
        <dbReference type="SAM" id="SignalP"/>
    </source>
</evidence>
<evidence type="ECO:0000256" key="1">
    <source>
        <dbReference type="SAM" id="MobiDB-lite"/>
    </source>
</evidence>
<comment type="caution">
    <text evidence="3">The sequence shown here is derived from an EMBL/GenBank/DDBJ whole genome shotgun (WGS) entry which is preliminary data.</text>
</comment>
<gene>
    <name evidence="3" type="ORF">N5C05_19990</name>
</gene>
<feature type="region of interest" description="Disordered" evidence="1">
    <location>
        <begin position="84"/>
        <end position="111"/>
    </location>
</feature>
<sequence length="111" mass="11610">MNKLLFAAALLAMGSAHAASLPKFEVTCSTDLAVRADTGGPVFINDKKAILSKFSEQYYEARGEGVTISISLDGKGTPTISYTGKQGANGICEKQEENTEPAPASEAEPQG</sequence>
<accession>A0AA42SS69</accession>
<reference evidence="3" key="1">
    <citation type="submission" date="2022-09" db="EMBL/GenBank/DDBJ databases">
        <title>Intensive care unit water sources are persistently colonized with multi-drug resistant bacteria and are the site of extensive horizontal gene transfer of antibiotic resistance genes.</title>
        <authorList>
            <person name="Diorio-Toth L."/>
        </authorList>
    </citation>
    <scope>NUCLEOTIDE SEQUENCE</scope>
    <source>
        <strain evidence="3">GD03990</strain>
    </source>
</reference>
<feature type="chain" id="PRO_5041392678" evidence="2">
    <location>
        <begin position="19"/>
        <end position="111"/>
    </location>
</feature>
<dbReference type="AlphaFoldDB" id="A0AA42SS69"/>
<proteinExistence type="predicted"/>
<feature type="signal peptide" evidence="2">
    <location>
        <begin position="1"/>
        <end position="18"/>
    </location>
</feature>
<dbReference type="EMBL" id="JAOBYN010000024">
    <property type="protein sequence ID" value="MDH1057030.1"/>
    <property type="molecule type" value="Genomic_DNA"/>
</dbReference>
<organism evidence="3 4">
    <name type="scientific">Aquipseudomonas alcaligenes</name>
    <name type="common">Pseudomonas alcaligenes</name>
    <dbReference type="NCBI Taxonomy" id="43263"/>
    <lineage>
        <taxon>Bacteria</taxon>
        <taxon>Pseudomonadati</taxon>
        <taxon>Pseudomonadota</taxon>
        <taxon>Gammaproteobacteria</taxon>
        <taxon>Pseudomonadales</taxon>
        <taxon>Pseudomonadaceae</taxon>
        <taxon>Aquipseudomonas</taxon>
    </lineage>
</organism>
<keyword evidence="2" id="KW-0732">Signal</keyword>
<dbReference type="RefSeq" id="WP_280055257.1">
    <property type="nucleotide sequence ID" value="NZ_JAOBYN010000024.1"/>
</dbReference>
<evidence type="ECO:0000313" key="4">
    <source>
        <dbReference type="Proteomes" id="UP001158730"/>
    </source>
</evidence>
<protein>
    <submittedName>
        <fullName evidence="3">Uncharacterized protein</fullName>
    </submittedName>
</protein>
<dbReference type="Proteomes" id="UP001158730">
    <property type="component" value="Unassembled WGS sequence"/>
</dbReference>